<name>A0A917GAZ1_9FLAO</name>
<evidence type="ECO:0000256" key="1">
    <source>
        <dbReference type="SAM" id="Phobius"/>
    </source>
</evidence>
<dbReference type="GO" id="GO:0055085">
    <property type="term" value="P:transmembrane transport"/>
    <property type="evidence" value="ECO:0007669"/>
    <property type="project" value="InterPro"/>
</dbReference>
<evidence type="ECO:0000313" key="3">
    <source>
        <dbReference type="EMBL" id="GGG33986.1"/>
    </source>
</evidence>
<reference evidence="3" key="1">
    <citation type="journal article" date="2014" name="Int. J. Syst. Evol. Microbiol.">
        <title>Complete genome sequence of Corynebacterium casei LMG S-19264T (=DSM 44701T), isolated from a smear-ripened cheese.</title>
        <authorList>
            <consortium name="US DOE Joint Genome Institute (JGI-PGF)"/>
            <person name="Walter F."/>
            <person name="Albersmeier A."/>
            <person name="Kalinowski J."/>
            <person name="Ruckert C."/>
        </authorList>
    </citation>
    <scope>NUCLEOTIDE SEQUENCE</scope>
    <source>
        <strain evidence="3">CGMCC 1.12751</strain>
    </source>
</reference>
<protein>
    <recommendedName>
        <fullName evidence="2">TonB C-terminal domain-containing protein</fullName>
    </recommendedName>
</protein>
<keyword evidence="1" id="KW-0472">Membrane</keyword>
<gene>
    <name evidence="3" type="ORF">GCM10010976_02120</name>
</gene>
<dbReference type="Pfam" id="PF03544">
    <property type="entry name" value="TonB_C"/>
    <property type="match status" value="1"/>
</dbReference>
<dbReference type="Proteomes" id="UP000625976">
    <property type="component" value="Unassembled WGS sequence"/>
</dbReference>
<dbReference type="AlphaFoldDB" id="A0A917GAZ1"/>
<sequence>MKNLHRRNEFAQEKEPNVTKSLKHEVSLKSNSTLFFQVGIILCLLLTYALFEMTFKTNEIVIIDRTGTEEEDFYVYNVPIKIYKEIEQIEKKKKEPVVFNNPVISDDDEPIIETKDVVMEPTTNEPPVDPRNVTVLDVPEDLPPMNIMAVEQVPIFPGCEDAKTNAERRQCMSDKIAAHVQKKFNTGIAGDIGLKGEQKISVMFKIDKEGRVTDIKTNAKQPQLDREASRVVEKLPQMTPGKQKDNNVEVLYSLPIKFNIIN</sequence>
<keyword evidence="4" id="KW-1185">Reference proteome</keyword>
<accession>A0A917GAZ1</accession>
<organism evidence="3 4">
    <name type="scientific">Bizionia arctica</name>
    <dbReference type="NCBI Taxonomy" id="1495645"/>
    <lineage>
        <taxon>Bacteria</taxon>
        <taxon>Pseudomonadati</taxon>
        <taxon>Bacteroidota</taxon>
        <taxon>Flavobacteriia</taxon>
        <taxon>Flavobacteriales</taxon>
        <taxon>Flavobacteriaceae</taxon>
        <taxon>Bizionia</taxon>
    </lineage>
</organism>
<keyword evidence="1" id="KW-0812">Transmembrane</keyword>
<keyword evidence="1" id="KW-1133">Transmembrane helix</keyword>
<dbReference type="EMBL" id="BMFQ01000001">
    <property type="protein sequence ID" value="GGG33986.1"/>
    <property type="molecule type" value="Genomic_DNA"/>
</dbReference>
<feature type="transmembrane region" description="Helical" evidence="1">
    <location>
        <begin position="34"/>
        <end position="51"/>
    </location>
</feature>
<dbReference type="Gene3D" id="3.30.1150.10">
    <property type="match status" value="1"/>
</dbReference>
<dbReference type="InterPro" id="IPR037682">
    <property type="entry name" value="TonB_C"/>
</dbReference>
<feature type="domain" description="TonB C-terminal" evidence="2">
    <location>
        <begin position="199"/>
        <end position="260"/>
    </location>
</feature>
<dbReference type="RefSeq" id="WP_188461009.1">
    <property type="nucleotide sequence ID" value="NZ_BMFQ01000001.1"/>
</dbReference>
<comment type="caution">
    <text evidence="3">The sequence shown here is derived from an EMBL/GenBank/DDBJ whole genome shotgun (WGS) entry which is preliminary data.</text>
</comment>
<evidence type="ECO:0000313" key="4">
    <source>
        <dbReference type="Proteomes" id="UP000625976"/>
    </source>
</evidence>
<proteinExistence type="predicted"/>
<evidence type="ECO:0000259" key="2">
    <source>
        <dbReference type="Pfam" id="PF03544"/>
    </source>
</evidence>
<dbReference type="SUPFAM" id="SSF74653">
    <property type="entry name" value="TolA/TonB C-terminal domain"/>
    <property type="match status" value="1"/>
</dbReference>
<reference evidence="3" key="2">
    <citation type="submission" date="2020-09" db="EMBL/GenBank/DDBJ databases">
        <authorList>
            <person name="Sun Q."/>
            <person name="Zhou Y."/>
        </authorList>
    </citation>
    <scope>NUCLEOTIDE SEQUENCE</scope>
    <source>
        <strain evidence="3">CGMCC 1.12751</strain>
    </source>
</reference>